<evidence type="ECO:0000313" key="4">
    <source>
        <dbReference type="Proteomes" id="UP001165678"/>
    </source>
</evidence>
<comment type="caution">
    <text evidence="3">The sequence shown here is derived from an EMBL/GenBank/DDBJ whole genome shotgun (WGS) entry which is preliminary data.</text>
</comment>
<dbReference type="InterPro" id="IPR050065">
    <property type="entry name" value="GlmU-like"/>
</dbReference>
<proteinExistence type="predicted"/>
<dbReference type="SUPFAM" id="SSF53448">
    <property type="entry name" value="Nucleotide-diphospho-sugar transferases"/>
    <property type="match status" value="1"/>
</dbReference>
<dbReference type="InterPro" id="IPR029044">
    <property type="entry name" value="Nucleotide-diphossugar_trans"/>
</dbReference>
<evidence type="ECO:0000313" key="3">
    <source>
        <dbReference type="EMBL" id="MCX2523623.1"/>
    </source>
</evidence>
<dbReference type="PANTHER" id="PTHR43584">
    <property type="entry name" value="NUCLEOTIDYL TRANSFERASE"/>
    <property type="match status" value="1"/>
</dbReference>
<gene>
    <name evidence="3" type="ORF">OQ287_05180</name>
</gene>
<keyword evidence="4" id="KW-1185">Reference proteome</keyword>
<reference evidence="3" key="1">
    <citation type="submission" date="2022-11" db="EMBL/GenBank/DDBJ databases">
        <title>Larsenimonas rhizosphaerae sp. nov., isolated from a tidal mudflat.</title>
        <authorList>
            <person name="Lee S.D."/>
            <person name="Kim I.S."/>
        </authorList>
    </citation>
    <scope>NUCLEOTIDE SEQUENCE</scope>
    <source>
        <strain evidence="3">GH2-1</strain>
    </source>
</reference>
<sequence>MQVVILADRMGQEMAPMDQRYPPALLPLAGRSILERNLDMLADHPDVQTATVLYGRSPEWFRAVCHQDDRWGIPIRLYPVIGEREPREHMLRLGGRIVYPCLVVRGDVLLEREWIDHPVLHAPVVIARGPQDPALNRLRWSALRENLMLGPSLLASLSHYHELTMSVLSTSQPVAPHGTLILDGLWGSAGTATPDISVLDHGFMGPVSHVEKGAWLHSRCVLETGCYVEEGAELEDVIIMPFTHVNGAQRLKNGIFFEGTLLDSNLGYWKKDRRQAGTLVTRGVSFTPPHRPSHTERAIGGVLAMCYGLTGRFGREKYKALMEVARGEQRLIGPVPSKSPELLGYAARVTRGVFTAPVRRRSPDPIADCIDSIHLSEKPRLRNALSGWFRLLRTR</sequence>
<dbReference type="GO" id="GO:0016779">
    <property type="term" value="F:nucleotidyltransferase activity"/>
    <property type="evidence" value="ECO:0007669"/>
    <property type="project" value="UniProtKB-KW"/>
</dbReference>
<evidence type="ECO:0000256" key="1">
    <source>
        <dbReference type="ARBA" id="ARBA00022679"/>
    </source>
</evidence>
<dbReference type="PANTHER" id="PTHR43584:SF8">
    <property type="entry name" value="N-ACETYLMURAMATE ALPHA-1-PHOSPHATE URIDYLYLTRANSFERASE"/>
    <property type="match status" value="1"/>
</dbReference>
<accession>A0AA41ZGT5</accession>
<keyword evidence="2" id="KW-0548">Nucleotidyltransferase</keyword>
<dbReference type="AlphaFoldDB" id="A0AA41ZGT5"/>
<dbReference type="EMBL" id="JAPIVE010000001">
    <property type="protein sequence ID" value="MCX2523623.1"/>
    <property type="molecule type" value="Genomic_DNA"/>
</dbReference>
<protein>
    <submittedName>
        <fullName evidence="3">Uncharacterized protein</fullName>
    </submittedName>
</protein>
<dbReference type="Proteomes" id="UP001165678">
    <property type="component" value="Unassembled WGS sequence"/>
</dbReference>
<dbReference type="Gene3D" id="3.90.550.10">
    <property type="entry name" value="Spore Coat Polysaccharide Biosynthesis Protein SpsA, Chain A"/>
    <property type="match status" value="1"/>
</dbReference>
<organism evidence="3 4">
    <name type="scientific">Larsenimonas rhizosphaerae</name>
    <dbReference type="NCBI Taxonomy" id="2944682"/>
    <lineage>
        <taxon>Bacteria</taxon>
        <taxon>Pseudomonadati</taxon>
        <taxon>Pseudomonadota</taxon>
        <taxon>Gammaproteobacteria</taxon>
        <taxon>Oceanospirillales</taxon>
        <taxon>Halomonadaceae</taxon>
        <taxon>Larsenimonas</taxon>
    </lineage>
</organism>
<evidence type="ECO:0000256" key="2">
    <source>
        <dbReference type="ARBA" id="ARBA00022695"/>
    </source>
</evidence>
<name>A0AA41ZGT5_9GAMM</name>
<keyword evidence="1" id="KW-0808">Transferase</keyword>
<dbReference type="RefSeq" id="WP_250937342.1">
    <property type="nucleotide sequence ID" value="NZ_JAMLJK010000001.1"/>
</dbReference>